<sequence>MSRQTHALYAGALKANKIGAFVMGGETFHIIKPGYDSQGRRQTRWTQFVHEDVPIYQVKMDVDLDVAMDRFEAAFKTAIGEDRDLLAKALAGAKASHRARFMDGKTGVEPAPTTTQDGVHAGRRYPA</sequence>
<organism evidence="2 3">
    <name type="scientific">Brevundimonas phage vB_BpoS-Kabachok</name>
    <dbReference type="NCBI Taxonomy" id="2948600"/>
    <lineage>
        <taxon>Viruses</taxon>
        <taxon>Duplodnaviria</taxon>
        <taxon>Heunggongvirae</taxon>
        <taxon>Uroviricota</taxon>
        <taxon>Caudoviricetes</taxon>
        <taxon>Jeanschmidtviridae</taxon>
        <taxon>Marchewkavirus</taxon>
        <taxon>Marchewkavirus kabachok</taxon>
    </lineage>
</organism>
<proteinExistence type="predicted"/>
<dbReference type="Proteomes" id="UP001056685">
    <property type="component" value="Segment"/>
</dbReference>
<gene>
    <name evidence="2" type="ORF">KABACHOK_03270</name>
</gene>
<evidence type="ECO:0000313" key="3">
    <source>
        <dbReference type="Proteomes" id="UP001056685"/>
    </source>
</evidence>
<reference evidence="2" key="1">
    <citation type="submission" date="2022-05" db="EMBL/GenBank/DDBJ databases">
        <authorList>
            <person name="Friedrich I."/>
            <person name="Poehlein A."/>
            <person name="Schneider D."/>
            <person name="Hertel R."/>
            <person name="Daniel R."/>
        </authorList>
    </citation>
    <scope>NUCLEOTIDE SEQUENCE</scope>
</reference>
<dbReference type="EMBL" id="ON529852">
    <property type="protein sequence ID" value="USN14163.1"/>
    <property type="molecule type" value="Genomic_DNA"/>
</dbReference>
<accession>A0A9E7MPC9</accession>
<feature type="region of interest" description="Disordered" evidence="1">
    <location>
        <begin position="101"/>
        <end position="127"/>
    </location>
</feature>
<evidence type="ECO:0000256" key="1">
    <source>
        <dbReference type="SAM" id="MobiDB-lite"/>
    </source>
</evidence>
<protein>
    <submittedName>
        <fullName evidence="2">Uncharacterized protein</fullName>
    </submittedName>
</protein>
<name>A0A9E7MPC9_9CAUD</name>
<keyword evidence="3" id="KW-1185">Reference proteome</keyword>
<evidence type="ECO:0000313" key="2">
    <source>
        <dbReference type="EMBL" id="USN14163.1"/>
    </source>
</evidence>